<dbReference type="EMBL" id="BAAFJT010000004">
    <property type="protein sequence ID" value="GAB0189125.1"/>
    <property type="molecule type" value="Genomic_DNA"/>
</dbReference>
<evidence type="ECO:0000313" key="2">
    <source>
        <dbReference type="EMBL" id="GAB0189125.1"/>
    </source>
</evidence>
<evidence type="ECO:0000313" key="3">
    <source>
        <dbReference type="Proteomes" id="UP001623348"/>
    </source>
</evidence>
<reference evidence="2 3" key="1">
    <citation type="submission" date="2024-06" db="EMBL/GenBank/DDBJ databases">
        <title>The draft genome of Grus japonensis, version 3.</title>
        <authorList>
            <person name="Nabeshima K."/>
            <person name="Suzuki S."/>
            <person name="Onuma M."/>
        </authorList>
    </citation>
    <scope>NUCLEOTIDE SEQUENCE [LARGE SCALE GENOMIC DNA]</scope>
    <source>
        <strain evidence="2 3">451A</strain>
    </source>
</reference>
<organism evidence="2 3">
    <name type="scientific">Grus japonensis</name>
    <name type="common">Japanese crane</name>
    <name type="synonym">Red-crowned crane</name>
    <dbReference type="NCBI Taxonomy" id="30415"/>
    <lineage>
        <taxon>Eukaryota</taxon>
        <taxon>Metazoa</taxon>
        <taxon>Chordata</taxon>
        <taxon>Craniata</taxon>
        <taxon>Vertebrata</taxon>
        <taxon>Euteleostomi</taxon>
        <taxon>Archelosauria</taxon>
        <taxon>Archosauria</taxon>
        <taxon>Dinosauria</taxon>
        <taxon>Saurischia</taxon>
        <taxon>Theropoda</taxon>
        <taxon>Coelurosauria</taxon>
        <taxon>Aves</taxon>
        <taxon>Neognathae</taxon>
        <taxon>Neoaves</taxon>
        <taxon>Gruiformes</taxon>
        <taxon>Gruidae</taxon>
        <taxon>Grus</taxon>
    </lineage>
</organism>
<protein>
    <submittedName>
        <fullName evidence="2">Uncharacterized protein</fullName>
    </submittedName>
</protein>
<dbReference type="Proteomes" id="UP001623348">
    <property type="component" value="Unassembled WGS sequence"/>
</dbReference>
<feature type="region of interest" description="Disordered" evidence="1">
    <location>
        <begin position="119"/>
        <end position="154"/>
    </location>
</feature>
<name>A0ABC9WUY0_GRUJA</name>
<dbReference type="AlphaFoldDB" id="A0ABC9WUY0"/>
<proteinExistence type="predicted"/>
<keyword evidence="3" id="KW-1185">Reference proteome</keyword>
<comment type="caution">
    <text evidence="2">The sequence shown here is derived from an EMBL/GenBank/DDBJ whole genome shotgun (WGS) entry which is preliminary data.</text>
</comment>
<evidence type="ECO:0000256" key="1">
    <source>
        <dbReference type="SAM" id="MobiDB-lite"/>
    </source>
</evidence>
<feature type="compositionally biased region" description="Acidic residues" evidence="1">
    <location>
        <begin position="136"/>
        <end position="152"/>
    </location>
</feature>
<gene>
    <name evidence="2" type="ORF">GRJ2_001377800</name>
</gene>
<accession>A0ABC9WUY0</accession>
<sequence>MENIPVIMYCIQLWGPYYKTDIELLERVQRRAMKLIRGLEHLSYEDRLRELGLFSLEKRRLWGDLIAAFQYLKGAYRKDGSKQLAKTDDWVETTTHKTHVDTAMWILQDRVNFHKEPGLVSQASQGSKKSVHLVKDDDELGPSREQEEEPEPEVIARSLSLNELRDMRKDFSHVPGEHIITWLLHYPGIMGPVAWN</sequence>